<dbReference type="AlphaFoldDB" id="R7AKZ5"/>
<protein>
    <recommendedName>
        <fullName evidence="3">Glycosyl transferase family 1 domain-containing protein</fullName>
    </recommendedName>
</protein>
<comment type="caution">
    <text evidence="1">The sequence shown here is derived from an EMBL/GenBank/DDBJ whole genome shotgun (WGS) entry which is preliminary data.</text>
</comment>
<sequence length="527" mass="60296">MNNPTIADFLSTFNKIISSFVNNDNENITLYSSVLKDTYNVLNSNERSTCFQYISDFFNEQNDTYITIFFMSYLLKTLNSAEAIIHIQHTISQSGISPIDALNIIFQMSSFSFSTDLKIDTADFYKEQLSIYQNNISKLNSLTESYTFVPYDVRNKDRIAIMCRMLYSDRHAPTVIIINLFNWLKKLGYEVCLFIEYMGQIQDENVINWYRPSIENKIFSQAGDFNINYLGVDIKGHNIVFSNSNYEQMARRTFDLIYDYNPLFVINVGGCNPIADLCNNITTVCCMPCINKPALSTSSIYIRYFPYTEDDDRIYNDLLLNYQHVYDMPFVEELSGSNGCIQVKSDYGIDEDKFAIIIAGNRLDKEIRQRFIQLLNDISSTEDNVVFVFIGDCPLLKNTLKDCDFYNKCVFTGAVSNFKGAVSIGDLFLNPPRQGGSTGAYYAIECGIPVLTLPSCDVASVGNAFTCHTIDEMSDIIHRYMHDSEYMNQQIQNCRSSFEKICSYKDNLPSITSFISKLKEYMNNGGR</sequence>
<proteinExistence type="predicted"/>
<evidence type="ECO:0000313" key="1">
    <source>
        <dbReference type="EMBL" id="CDD59025.1"/>
    </source>
</evidence>
<name>R7AKZ5_9FIRM</name>
<dbReference type="EMBL" id="CBHH010000062">
    <property type="protein sequence ID" value="CDD59025.1"/>
    <property type="molecule type" value="Genomic_DNA"/>
</dbReference>
<gene>
    <name evidence="1" type="ORF">BN656_00086</name>
</gene>
<evidence type="ECO:0008006" key="3">
    <source>
        <dbReference type="Google" id="ProtNLM"/>
    </source>
</evidence>
<organism evidence="1 2">
    <name type="scientific">Bacteroides pectinophilus CAG:437</name>
    <dbReference type="NCBI Taxonomy" id="1263051"/>
    <lineage>
        <taxon>Bacteria</taxon>
        <taxon>Bacillati</taxon>
        <taxon>Bacillota</taxon>
        <taxon>Clostridia</taxon>
        <taxon>Eubacteriales</taxon>
    </lineage>
</organism>
<dbReference type="Gene3D" id="3.40.50.2000">
    <property type="entry name" value="Glycogen Phosphorylase B"/>
    <property type="match status" value="1"/>
</dbReference>
<dbReference type="Proteomes" id="UP000018141">
    <property type="component" value="Unassembled WGS sequence"/>
</dbReference>
<accession>R7AKZ5</accession>
<reference evidence="1" key="1">
    <citation type="submission" date="2012-11" db="EMBL/GenBank/DDBJ databases">
        <title>Dependencies among metagenomic species, viruses, plasmids and units of genetic variation.</title>
        <authorList>
            <person name="Nielsen H.B."/>
            <person name="Almeida M."/>
            <person name="Juncker A.S."/>
            <person name="Rasmussen S."/>
            <person name="Li J."/>
            <person name="Sunagawa S."/>
            <person name="Plichta D."/>
            <person name="Gautier L."/>
            <person name="Le Chatelier E."/>
            <person name="Peletier E."/>
            <person name="Bonde I."/>
            <person name="Nielsen T."/>
            <person name="Manichanh C."/>
            <person name="Arumugam M."/>
            <person name="Batto J."/>
            <person name="Santos M.B.Q.D."/>
            <person name="Blom N."/>
            <person name="Borruel N."/>
            <person name="Burgdorf K.S."/>
            <person name="Boumezbeur F."/>
            <person name="Casellas F."/>
            <person name="Dore J."/>
            <person name="Guarner F."/>
            <person name="Hansen T."/>
            <person name="Hildebrand F."/>
            <person name="Kaas R.S."/>
            <person name="Kennedy S."/>
            <person name="Kristiansen K."/>
            <person name="Kultima J.R."/>
            <person name="Leonard P."/>
            <person name="Levenez F."/>
            <person name="Lund O."/>
            <person name="Moumen B."/>
            <person name="Le Paslier D."/>
            <person name="Pons N."/>
            <person name="Pedersen O."/>
            <person name="Prifti E."/>
            <person name="Qin J."/>
            <person name="Raes J."/>
            <person name="Tap J."/>
            <person name="Tims S."/>
            <person name="Ussery D.W."/>
            <person name="Yamada T."/>
            <person name="MetaHit consortium"/>
            <person name="Renault P."/>
            <person name="Sicheritz-Ponten T."/>
            <person name="Bork P."/>
            <person name="Wang J."/>
            <person name="Brunak S."/>
            <person name="Ehrlich S.D."/>
        </authorList>
    </citation>
    <scope>NUCLEOTIDE SEQUENCE [LARGE SCALE GENOMIC DNA]</scope>
</reference>
<dbReference type="SUPFAM" id="SSF53756">
    <property type="entry name" value="UDP-Glycosyltransferase/glycogen phosphorylase"/>
    <property type="match status" value="1"/>
</dbReference>
<evidence type="ECO:0000313" key="2">
    <source>
        <dbReference type="Proteomes" id="UP000018141"/>
    </source>
</evidence>